<dbReference type="Gene3D" id="2.130.10.130">
    <property type="entry name" value="Integrin alpha, N-terminal"/>
    <property type="match status" value="1"/>
</dbReference>
<dbReference type="GO" id="GO:0016020">
    <property type="term" value="C:membrane"/>
    <property type="evidence" value="ECO:0007669"/>
    <property type="project" value="UniProtKB-SubCell"/>
</dbReference>
<evidence type="ECO:0000256" key="1">
    <source>
        <dbReference type="ARBA" id="ARBA00004167"/>
    </source>
</evidence>
<dbReference type="OrthoDB" id="222158at2"/>
<comment type="caution">
    <text evidence="7">The sequence shown here is derived from an EMBL/GenBank/DDBJ whole genome shotgun (WGS) entry which is preliminary data.</text>
</comment>
<evidence type="ECO:0008006" key="9">
    <source>
        <dbReference type="Google" id="ProtNLM"/>
    </source>
</evidence>
<dbReference type="Gene3D" id="2.130.10.10">
    <property type="entry name" value="YVTN repeat-like/Quinoprotein amine dehydrogenase"/>
    <property type="match status" value="1"/>
</dbReference>
<dbReference type="Pfam" id="PF13517">
    <property type="entry name" value="FG-GAP_3"/>
    <property type="match status" value="2"/>
</dbReference>
<reference evidence="7 8" key="1">
    <citation type="submission" date="2018-12" db="EMBL/GenBank/DDBJ databases">
        <authorList>
            <person name="Toschakov S.V."/>
        </authorList>
    </citation>
    <scope>NUCLEOTIDE SEQUENCE [LARGE SCALE GENOMIC DNA]</scope>
    <source>
        <strain evidence="7 8">GM2012</strain>
    </source>
</reference>
<dbReference type="InterPro" id="IPR028994">
    <property type="entry name" value="Integrin_alpha_N"/>
</dbReference>
<comment type="subcellular location">
    <subcellularLocation>
        <location evidence="1">Membrane</location>
        <topology evidence="1">Single-pass membrane protein</topology>
    </subcellularLocation>
</comment>
<evidence type="ECO:0000256" key="4">
    <source>
        <dbReference type="ARBA" id="ARBA00022989"/>
    </source>
</evidence>
<evidence type="ECO:0000256" key="2">
    <source>
        <dbReference type="ARBA" id="ARBA00022692"/>
    </source>
</evidence>
<keyword evidence="2" id="KW-0812">Transmembrane</keyword>
<dbReference type="EMBL" id="RYZH01000001">
    <property type="protein sequence ID" value="RUL89759.1"/>
    <property type="molecule type" value="Genomic_DNA"/>
</dbReference>
<keyword evidence="3" id="KW-0732">Signal</keyword>
<organism evidence="7 8">
    <name type="scientific">Tautonia sociabilis</name>
    <dbReference type="NCBI Taxonomy" id="2080755"/>
    <lineage>
        <taxon>Bacteria</taxon>
        <taxon>Pseudomonadati</taxon>
        <taxon>Planctomycetota</taxon>
        <taxon>Planctomycetia</taxon>
        <taxon>Isosphaerales</taxon>
        <taxon>Isosphaeraceae</taxon>
        <taxon>Tautonia</taxon>
    </lineage>
</organism>
<dbReference type="RefSeq" id="WP_126723434.1">
    <property type="nucleotide sequence ID" value="NZ_RYZH01000001.1"/>
</dbReference>
<evidence type="ECO:0000313" key="8">
    <source>
        <dbReference type="Proteomes" id="UP000280296"/>
    </source>
</evidence>
<evidence type="ECO:0000313" key="7">
    <source>
        <dbReference type="EMBL" id="RUL89759.1"/>
    </source>
</evidence>
<name>A0A432MR79_9BACT</name>
<dbReference type="SUPFAM" id="SSF69318">
    <property type="entry name" value="Integrin alpha N-terminal domain"/>
    <property type="match status" value="1"/>
</dbReference>
<gene>
    <name evidence="7" type="ORF">TsocGM_00925</name>
</gene>
<reference evidence="7 8" key="2">
    <citation type="submission" date="2019-01" db="EMBL/GenBank/DDBJ databases">
        <title>Tautonia sociabilis, a novel thermotolerant planctomycete of Isosphaeraceae family, isolated from a 4000 m deep subterranean habitat.</title>
        <authorList>
            <person name="Kovaleva O.L."/>
            <person name="Elcheninov A.G."/>
            <person name="Van Heerden E."/>
            <person name="Toshchakov S.V."/>
            <person name="Novikov A."/>
            <person name="Bonch-Osmolovskaya E.A."/>
            <person name="Kublanov I.V."/>
        </authorList>
    </citation>
    <scope>NUCLEOTIDE SEQUENCE [LARGE SCALE GENOMIC DNA]</scope>
    <source>
        <strain evidence="7 8">GM2012</strain>
    </source>
</reference>
<dbReference type="PANTHER" id="PTHR21419:SF23">
    <property type="entry name" value="PROTEIN DEFECTIVE IN EXINE FORMATION 1"/>
    <property type="match status" value="1"/>
</dbReference>
<evidence type="ECO:0000256" key="6">
    <source>
        <dbReference type="SAM" id="MobiDB-lite"/>
    </source>
</evidence>
<evidence type="ECO:0000256" key="5">
    <source>
        <dbReference type="ARBA" id="ARBA00023136"/>
    </source>
</evidence>
<keyword evidence="8" id="KW-1185">Reference proteome</keyword>
<accession>A0A432MR79</accession>
<dbReference type="PANTHER" id="PTHR21419">
    <property type="match status" value="1"/>
</dbReference>
<evidence type="ECO:0000256" key="3">
    <source>
        <dbReference type="ARBA" id="ARBA00022729"/>
    </source>
</evidence>
<sequence length="947" mass="101354">MLPKSRRPLPGVESLEPRLVLSSPQPYPGSPLELPQGAWRSTPFVGSPVLADLDGDGRDEILTPASGGRLVAYTTGSDGRLREFQRYETGAEANVKATPIVLDRPDGSKMIVAGLGRDEASSPNKLEDGRVFAWDAATGRLLPGWPQSSGDNGSAGVVGPLASGDLDGDGVPEIVVTSFSHHVSAFRQDGSLLWRFQNDDTIESGAVVGDIDRDGRNEVVFGSDTSDNPYFRAGGLINVLNANGSAKFRIPVGEVIWSSPVLADLTGDGCLEIVVGTGINFSLLDPSLSPDRREQARVAANAIHAYDHQGNIVPGWPYRTTTDSSQDRQVYSSPAVADLDGDGRLEVVAVDFAGHVHAVRGNGQPLPGFEGGIRLVDVPPRLNDTYTSPIIADADGDGDPDIIASSLQDMVALDRSGAELWRITAPVGPGGLADGLVNAAAVGQLDGVGGLELVASSNLFAQVNPPRSLGVYQLPESSLTPPWPMHRKTADAKAVAQSPNFVERSIRATFRAILGREASGSDLAFFSGLILSNTWTPKTLADIVALTPEARTVVLRKLYDSYLQREPTPQEIADGQQRLALGTAEQIARDLLLSPESIAKTDGSLAGILGRMYQTIFRRPIRPDEVAALVPVVEGGYLPIEEIARLLLLSEEFVLLEIAAPAVIAYRTEFPDAPFDDAAIAALLMDRIGGQPEERILAKLIASGGRYERTSLAAGLVRSALIDVNQNAPTPHEVGDWLKAFTRGAITPGAFFRAIIDAPEARAQYVREQVQQLLGREADSATIAALSGFSSREELRILIVSSPEYLARNGGTNEGFIRAAFRDLYGVDPLPQNVLSERLNALNRGRETRQSMARALVFSTPAYERDVVNLLFRYLPDESNGVLRVPIGAPAGSPPTNPDPALIATLVSARQAGASDAEILARILESSAYLSKTSWIRGRYRSPGLRW</sequence>
<keyword evidence="5" id="KW-0472">Membrane</keyword>
<dbReference type="InterPro" id="IPR045232">
    <property type="entry name" value="FAM234"/>
</dbReference>
<keyword evidence="4" id="KW-1133">Transmembrane helix</keyword>
<dbReference type="InterPro" id="IPR011047">
    <property type="entry name" value="Quinoprotein_ADH-like_sf"/>
</dbReference>
<dbReference type="SUPFAM" id="SSF50998">
    <property type="entry name" value="Quinoprotein alcohol dehydrogenase-like"/>
    <property type="match status" value="1"/>
</dbReference>
<proteinExistence type="predicted"/>
<dbReference type="InterPro" id="IPR013517">
    <property type="entry name" value="FG-GAP"/>
</dbReference>
<dbReference type="InterPro" id="IPR015943">
    <property type="entry name" value="WD40/YVTN_repeat-like_dom_sf"/>
</dbReference>
<protein>
    <recommendedName>
        <fullName evidence="9">VCBS repeat-containing protein</fullName>
    </recommendedName>
</protein>
<dbReference type="Proteomes" id="UP000280296">
    <property type="component" value="Unassembled WGS sequence"/>
</dbReference>
<feature type="region of interest" description="Disordered" evidence="6">
    <location>
        <begin position="1"/>
        <end position="34"/>
    </location>
</feature>
<dbReference type="AlphaFoldDB" id="A0A432MR79"/>